<name>A0A133U5Y6_9EURY</name>
<reference evidence="1 2" key="1">
    <citation type="journal article" date="2016" name="Sci. Rep.">
        <title>Metabolic traits of an uncultured archaeal lineage -MSBL1- from brine pools of the Red Sea.</title>
        <authorList>
            <person name="Mwirichia R."/>
            <person name="Alam I."/>
            <person name="Rashid M."/>
            <person name="Vinu M."/>
            <person name="Ba-Alawi W."/>
            <person name="Anthony Kamau A."/>
            <person name="Kamanda Ngugi D."/>
            <person name="Goker M."/>
            <person name="Klenk H.P."/>
            <person name="Bajic V."/>
            <person name="Stingl U."/>
        </authorList>
    </citation>
    <scope>NUCLEOTIDE SEQUENCE [LARGE SCALE GENOMIC DNA]</scope>
    <source>
        <strain evidence="1">SCGC-AAA259B11</strain>
    </source>
</reference>
<dbReference type="SUPFAM" id="SSF55021">
    <property type="entry name" value="ACT-like"/>
    <property type="match status" value="1"/>
</dbReference>
<accession>A0A133U5Y6</accession>
<protein>
    <submittedName>
        <fullName evidence="1">Amino acid-binding protein</fullName>
    </submittedName>
</protein>
<organism evidence="1 2">
    <name type="scientific">candidate division MSBL1 archaeon SCGC-AAA259B11</name>
    <dbReference type="NCBI Taxonomy" id="1698260"/>
    <lineage>
        <taxon>Archaea</taxon>
        <taxon>Methanobacteriati</taxon>
        <taxon>Methanobacteriota</taxon>
        <taxon>candidate division MSBL1</taxon>
    </lineage>
</organism>
<dbReference type="InterPro" id="IPR014424">
    <property type="entry name" value="UCP004897_ACT"/>
</dbReference>
<evidence type="ECO:0000313" key="1">
    <source>
        <dbReference type="EMBL" id="KXA89578.1"/>
    </source>
</evidence>
<comment type="caution">
    <text evidence="1">The sequence shown here is derived from an EMBL/GenBank/DDBJ whole genome shotgun (WGS) entry which is preliminary data.</text>
</comment>
<dbReference type="AlphaFoldDB" id="A0A133U5Y6"/>
<sequence length="167" mass="18460">MWAKVRRFFKGNPAQLKVARVLYKYGFRVSENGDILCGDIRIPAVQIAEEAGVDRRAVDATSETILNNEEPREIFSNLRPVPFLKGIARPLGLGLIEIIPTDATQAGIISEVTNVMSNHGLSVRQSIADDPYFTAQPKLTIITTELIPGEVVEELRELPSVKSVVVY</sequence>
<keyword evidence="2" id="KW-1185">Reference proteome</keyword>
<dbReference type="EMBL" id="LHXK01000030">
    <property type="protein sequence ID" value="KXA89578.1"/>
    <property type="molecule type" value="Genomic_DNA"/>
</dbReference>
<evidence type="ECO:0000313" key="2">
    <source>
        <dbReference type="Proteomes" id="UP000070184"/>
    </source>
</evidence>
<proteinExistence type="predicted"/>
<gene>
    <name evidence="1" type="ORF">AKJ61_02570</name>
</gene>
<dbReference type="PIRSF" id="PIRSF004897">
    <property type="entry name" value="UCP004897_ACT"/>
    <property type="match status" value="1"/>
</dbReference>
<dbReference type="Proteomes" id="UP000070184">
    <property type="component" value="Unassembled WGS sequence"/>
</dbReference>
<dbReference type="InterPro" id="IPR045865">
    <property type="entry name" value="ACT-like_dom_sf"/>
</dbReference>